<dbReference type="AlphaFoldDB" id="A0A1H1PB69"/>
<proteinExistence type="predicted"/>
<protein>
    <submittedName>
        <fullName evidence="1">Uncharacterized protein</fullName>
    </submittedName>
</protein>
<dbReference type="Proteomes" id="UP000243904">
    <property type="component" value="Chromosome I"/>
</dbReference>
<organism evidence="1 2">
    <name type="scientific">Bradyrhizobium canariense</name>
    <dbReference type="NCBI Taxonomy" id="255045"/>
    <lineage>
        <taxon>Bacteria</taxon>
        <taxon>Pseudomonadati</taxon>
        <taxon>Pseudomonadota</taxon>
        <taxon>Alphaproteobacteria</taxon>
        <taxon>Hyphomicrobiales</taxon>
        <taxon>Nitrobacteraceae</taxon>
        <taxon>Bradyrhizobium</taxon>
    </lineage>
</organism>
<evidence type="ECO:0000313" key="1">
    <source>
        <dbReference type="EMBL" id="SDS08403.1"/>
    </source>
</evidence>
<evidence type="ECO:0000313" key="2">
    <source>
        <dbReference type="Proteomes" id="UP000243904"/>
    </source>
</evidence>
<dbReference type="EMBL" id="LT629750">
    <property type="protein sequence ID" value="SDS08403.1"/>
    <property type="molecule type" value="Genomic_DNA"/>
</dbReference>
<gene>
    <name evidence="1" type="ORF">SAMN05444158_0951</name>
</gene>
<reference evidence="2" key="1">
    <citation type="submission" date="2016-10" db="EMBL/GenBank/DDBJ databases">
        <authorList>
            <person name="Varghese N."/>
            <person name="Submissions S."/>
        </authorList>
    </citation>
    <scope>NUCLEOTIDE SEQUENCE [LARGE SCALE GENOMIC DNA]</scope>
    <source>
        <strain evidence="2">GAS369</strain>
    </source>
</reference>
<keyword evidence="2" id="KW-1185">Reference proteome</keyword>
<accession>A0A1H1PB69</accession>
<dbReference type="RefSeq" id="WP_283806834.1">
    <property type="nucleotide sequence ID" value="NZ_LT629750.1"/>
</dbReference>
<name>A0A1H1PB69_9BRAD</name>
<sequence>MALGRMGSTMASTRGSAVNYWALRLMTNFTDADVHRSEYR</sequence>